<proteinExistence type="predicted"/>
<dbReference type="SUPFAM" id="SSF56317">
    <property type="entry name" value="Carbon-nitrogen hydrolase"/>
    <property type="match status" value="2"/>
</dbReference>
<dbReference type="Pfam" id="PF00795">
    <property type="entry name" value="CN_hydrolase"/>
    <property type="match status" value="2"/>
</dbReference>
<comment type="caution">
    <text evidence="3">The sequence shown here is derived from an EMBL/GenBank/DDBJ whole genome shotgun (WGS) entry which is preliminary data.</text>
</comment>
<dbReference type="Proteomes" id="UP000030853">
    <property type="component" value="Unassembled WGS sequence"/>
</dbReference>
<dbReference type="PANTHER" id="PTHR43674">
    <property type="entry name" value="NITRILASE C965.09-RELATED"/>
    <property type="match status" value="1"/>
</dbReference>
<dbReference type="EMBL" id="JTJJ01000057">
    <property type="protein sequence ID" value="KHJ67104.1"/>
    <property type="molecule type" value="Genomic_DNA"/>
</dbReference>
<dbReference type="Gene3D" id="3.60.110.10">
    <property type="entry name" value="Carbon-nitrogen hydrolase"/>
    <property type="match status" value="2"/>
</dbReference>
<dbReference type="InterPro" id="IPR050345">
    <property type="entry name" value="Aliph_Amidase/BUP"/>
</dbReference>
<evidence type="ECO:0000313" key="4">
    <source>
        <dbReference type="Proteomes" id="UP000030853"/>
    </source>
</evidence>
<keyword evidence="1 3" id="KW-0378">Hydrolase</keyword>
<dbReference type="InterPro" id="IPR036526">
    <property type="entry name" value="C-N_Hydrolase_sf"/>
</dbReference>
<sequence length="568" mass="62275">MSVKVATIQFEPTQFRKDENVARLLQLATDAARDGARLIVMPEMATTGYCWQDRDEVAPFVETADGPTSQAFAAIAREYHCYLVFGMPERDAVTNIYYNSAVLVGPQGLIGVHRKTHPYISEPKWAANGDVGHQVFSTEIGNIALLICMDIHFIETARLAALGGAHIICHISNWLAERTPAPYWLTRGWENGCALIESNRWGWERGVQFSGGSCIVDSDGGLLASGDSGDQILCAELHVPSVNKTLQKRRPELYQRLMTQTFMWNPQDFFGLYGRDPLPAAKDSRVAVAQFRPENDVTANLQLIRHWAEQAKSRGAELLVLPERALSGGAGQSNALTLNDAPVQQLIKLAIELDIALLAGLVERDDHHFYNSALLVSSAGVSAHYRQIHLSEADQQWASAGNQWVTCDLPCGRVGILIGEDLLVPEAARILALEGCDIIACPAQINTPTPMAHAGTAIPHAWPIPRGADPYHWLLPRVRAGENNVWLAFANWPPAKGESFGLSGVFGPDTFAFPRTEIKAFGAQGLAVLDITTGSPDTAYPNHVVRRKDLVLMRQPHYYTALVNALVL</sequence>
<gene>
    <name evidence="3" type="ORF">QU24_15865</name>
</gene>
<dbReference type="PROSITE" id="PS50263">
    <property type="entry name" value="CN_HYDROLASE"/>
    <property type="match status" value="2"/>
</dbReference>
<dbReference type="AlphaFoldDB" id="A0A0B1R398"/>
<dbReference type="RefSeq" id="WP_039332904.1">
    <property type="nucleotide sequence ID" value="NZ_JTJJ01000057.1"/>
</dbReference>
<protein>
    <submittedName>
        <fullName evidence="3">Amidohydrolase</fullName>
    </submittedName>
</protein>
<evidence type="ECO:0000259" key="2">
    <source>
        <dbReference type="PROSITE" id="PS50263"/>
    </source>
</evidence>
<organism evidence="3 4">
    <name type="scientific">Pantoea rodasii</name>
    <dbReference type="NCBI Taxonomy" id="1076549"/>
    <lineage>
        <taxon>Bacteria</taxon>
        <taxon>Pseudomonadati</taxon>
        <taxon>Pseudomonadota</taxon>
        <taxon>Gammaproteobacteria</taxon>
        <taxon>Enterobacterales</taxon>
        <taxon>Erwiniaceae</taxon>
        <taxon>Pantoea</taxon>
    </lineage>
</organism>
<accession>A0A0B1R398</accession>
<feature type="domain" description="CN hydrolase" evidence="2">
    <location>
        <begin position="3"/>
        <end position="239"/>
    </location>
</feature>
<evidence type="ECO:0000256" key="1">
    <source>
        <dbReference type="ARBA" id="ARBA00022801"/>
    </source>
</evidence>
<name>A0A0B1R398_9GAMM</name>
<dbReference type="PANTHER" id="PTHR43674:SF16">
    <property type="entry name" value="CARBON-NITROGEN FAMILY, PUTATIVE (AFU_ORTHOLOGUE AFUA_5G02350)-RELATED"/>
    <property type="match status" value="1"/>
</dbReference>
<reference evidence="3 4" key="1">
    <citation type="submission" date="2014-11" db="EMBL/GenBank/DDBJ databases">
        <title>Genome sequencing of Pantoea rodasii ND03.</title>
        <authorList>
            <person name="Muhamad Yunos N.Y."/>
            <person name="Chan K.-G."/>
        </authorList>
    </citation>
    <scope>NUCLEOTIDE SEQUENCE [LARGE SCALE GENOMIC DNA]</scope>
    <source>
        <strain evidence="3 4">ND03</strain>
    </source>
</reference>
<dbReference type="InterPro" id="IPR003010">
    <property type="entry name" value="C-N_Hydrolase"/>
</dbReference>
<evidence type="ECO:0000313" key="3">
    <source>
        <dbReference type="EMBL" id="KHJ67104.1"/>
    </source>
</evidence>
<dbReference type="GO" id="GO:0016811">
    <property type="term" value="F:hydrolase activity, acting on carbon-nitrogen (but not peptide) bonds, in linear amides"/>
    <property type="evidence" value="ECO:0007669"/>
    <property type="project" value="TreeGrafter"/>
</dbReference>
<feature type="domain" description="CN hydrolase" evidence="2">
    <location>
        <begin position="284"/>
        <end position="536"/>
    </location>
</feature>